<organism evidence="2">
    <name type="scientific">Entomoneis paludosa</name>
    <dbReference type="NCBI Taxonomy" id="265537"/>
    <lineage>
        <taxon>Eukaryota</taxon>
        <taxon>Sar</taxon>
        <taxon>Stramenopiles</taxon>
        <taxon>Ochrophyta</taxon>
        <taxon>Bacillariophyta</taxon>
        <taxon>Bacillariophyceae</taxon>
        <taxon>Bacillariophycidae</taxon>
        <taxon>Entomoneidaceae</taxon>
        <taxon>Entomoneis</taxon>
    </lineage>
</organism>
<keyword evidence="1" id="KW-0472">Membrane</keyword>
<proteinExistence type="predicted"/>
<evidence type="ECO:0000256" key="1">
    <source>
        <dbReference type="SAM" id="Phobius"/>
    </source>
</evidence>
<protein>
    <submittedName>
        <fullName evidence="2">Uncharacterized protein</fullName>
    </submittedName>
</protein>
<keyword evidence="1" id="KW-1133">Transmembrane helix</keyword>
<dbReference type="EMBL" id="HBHT01020444">
    <property type="protein sequence ID" value="CAD9969506.1"/>
    <property type="molecule type" value="Transcribed_RNA"/>
</dbReference>
<sequence>MPQKHQYSELDQALDELDLNTNDFEDEPTTTLPDSAEELEVDPLSTAVSAEGAGLEIHSELDETSTQQNRIKPIIMAAALVAALVILIVLLLPTWLLVLLALALAGLIVAARSTIPPRESFHIQKEMQKMKREKLDTQQATSTSKSSWFGKKAASVKNALSTATKQVVGGYDEVLFCDVGVGILVAVRDLTNGKCYTWVGAFHQWRALTYHLSAETNANIHQWLWHNQRGASTIRR</sequence>
<accession>A0A7S2YDE0</accession>
<dbReference type="AlphaFoldDB" id="A0A7S2YDE0"/>
<feature type="transmembrane region" description="Helical" evidence="1">
    <location>
        <begin position="74"/>
        <end position="92"/>
    </location>
</feature>
<gene>
    <name evidence="2" type="ORF">APAL1065_LOCUS13682</name>
</gene>
<reference evidence="2" key="1">
    <citation type="submission" date="2021-01" db="EMBL/GenBank/DDBJ databases">
        <authorList>
            <person name="Corre E."/>
            <person name="Pelletier E."/>
            <person name="Niang G."/>
            <person name="Scheremetjew M."/>
            <person name="Finn R."/>
            <person name="Kale V."/>
            <person name="Holt S."/>
            <person name="Cochrane G."/>
            <person name="Meng A."/>
            <person name="Brown T."/>
            <person name="Cohen L."/>
        </authorList>
    </citation>
    <scope>NUCLEOTIDE SEQUENCE</scope>
    <source>
        <strain evidence="2">CCMP125</strain>
    </source>
</reference>
<evidence type="ECO:0000313" key="2">
    <source>
        <dbReference type="EMBL" id="CAD9969506.1"/>
    </source>
</evidence>
<keyword evidence="1" id="KW-0812">Transmembrane</keyword>
<name>A0A7S2YDE0_9STRA</name>